<gene>
    <name evidence="2" type="ORF">KIL84_006647</name>
</gene>
<comment type="caution">
    <text evidence="2">The sequence shown here is derived from an EMBL/GenBank/DDBJ whole genome shotgun (WGS) entry which is preliminary data.</text>
</comment>
<feature type="compositionally biased region" description="Pro residues" evidence="1">
    <location>
        <begin position="139"/>
        <end position="151"/>
    </location>
</feature>
<name>A0A9D4AUR6_9SAUR</name>
<proteinExistence type="predicted"/>
<sequence>MVSGARHTLETLPPGAQPHRAPRRHLLRAARPLCGPIRGTPSGPRRGDAWSRPHLRPAPKAPTEPRPHLRPCRGHRQEPRLGATAPRLREWPGDQRRGSGLGTGDLGGAEQPPTPTPQQEKGGISQAGGQAESGWAGDPPSPEPSPGPQEGPGPESSARQGHPDGRLTLAAGGGGKRPCIWPAPGDRRHVRLPVAAAGRGGRHLPGPWRVRRWLLRRCHPRRTARALPPAGSCGGQ</sequence>
<organism evidence="2 3">
    <name type="scientific">Mauremys mutica</name>
    <name type="common">yellowpond turtle</name>
    <dbReference type="NCBI Taxonomy" id="74926"/>
    <lineage>
        <taxon>Eukaryota</taxon>
        <taxon>Metazoa</taxon>
        <taxon>Chordata</taxon>
        <taxon>Craniata</taxon>
        <taxon>Vertebrata</taxon>
        <taxon>Euteleostomi</taxon>
        <taxon>Archelosauria</taxon>
        <taxon>Testudinata</taxon>
        <taxon>Testudines</taxon>
        <taxon>Cryptodira</taxon>
        <taxon>Durocryptodira</taxon>
        <taxon>Testudinoidea</taxon>
        <taxon>Geoemydidae</taxon>
        <taxon>Geoemydinae</taxon>
        <taxon>Mauremys</taxon>
    </lineage>
</organism>
<protein>
    <submittedName>
        <fullName evidence="2">Uncharacterized protein</fullName>
    </submittedName>
</protein>
<reference evidence="2" key="1">
    <citation type="submission" date="2021-09" db="EMBL/GenBank/DDBJ databases">
        <title>The genome of Mauremys mutica provides insights into the evolution of semi-aquatic lifestyle.</title>
        <authorList>
            <person name="Gong S."/>
            <person name="Gao Y."/>
        </authorList>
    </citation>
    <scope>NUCLEOTIDE SEQUENCE</scope>
    <source>
        <strain evidence="2">MM-2020</strain>
        <tissue evidence="2">Muscle</tissue>
    </source>
</reference>
<dbReference type="Proteomes" id="UP000827986">
    <property type="component" value="Unassembled WGS sequence"/>
</dbReference>
<evidence type="ECO:0000256" key="1">
    <source>
        <dbReference type="SAM" id="MobiDB-lite"/>
    </source>
</evidence>
<feature type="compositionally biased region" description="Basic and acidic residues" evidence="1">
    <location>
        <begin position="87"/>
        <end position="97"/>
    </location>
</feature>
<evidence type="ECO:0000313" key="3">
    <source>
        <dbReference type="Proteomes" id="UP000827986"/>
    </source>
</evidence>
<evidence type="ECO:0000313" key="2">
    <source>
        <dbReference type="EMBL" id="KAH1171029.1"/>
    </source>
</evidence>
<dbReference type="AlphaFoldDB" id="A0A9D4AUR6"/>
<dbReference type="EMBL" id="JAHDVG010000483">
    <property type="protein sequence ID" value="KAH1171029.1"/>
    <property type="molecule type" value="Genomic_DNA"/>
</dbReference>
<feature type="region of interest" description="Disordered" evidence="1">
    <location>
        <begin position="1"/>
        <end position="183"/>
    </location>
</feature>
<keyword evidence="3" id="KW-1185">Reference proteome</keyword>
<accession>A0A9D4AUR6</accession>